<evidence type="ECO:0000256" key="1">
    <source>
        <dbReference type="ARBA" id="ARBA00022500"/>
    </source>
</evidence>
<dbReference type="AlphaFoldDB" id="A0A918KE84"/>
<feature type="coiled-coil region" evidence="5">
    <location>
        <begin position="441"/>
        <end position="468"/>
    </location>
</feature>
<keyword evidence="5" id="KW-0175">Coiled coil</keyword>
<dbReference type="GO" id="GO:0006935">
    <property type="term" value="P:chemotaxis"/>
    <property type="evidence" value="ECO:0007669"/>
    <property type="project" value="UniProtKB-KW"/>
</dbReference>
<dbReference type="SMART" id="SM00283">
    <property type="entry name" value="MA"/>
    <property type="match status" value="1"/>
</dbReference>
<gene>
    <name evidence="8" type="ORF">GCM10007392_28370</name>
</gene>
<sequence length="472" mass="51811">MLQWFLPRQEGDLVREKAVVVFCFLALLVGLYSLVKWQAFDVGRLQVTSVLLILFVSPVPFLVRQGVPVVFGSNLAIAGMAIHALNSAYMFGGIDSQYLLWMVTLIVLAYMMTNPLWGSVWSVLMLIVAGVFIRMKLTGYDFPEPPLSGSDLSRDIVVGYLLPMVMIWVGQSYMQRITLSAVAEAREAEASVSSQKERLEQAGERMNQVMTRTRDVAGNLIDATRSLGSVHTEVDRHSGELEQVSERQNEFTQEMSASLAKVQEAMRVSEEALGRVGQSLDATQDQSDQTRRLAEQLVELMNGIKTGNDRIEQASQAIIDIASRTNLLALNASIEAARAGEHGRGFAVVADEVRALSISSDQSANEIHTLLSQSTEQIARGQSQAEDSRERILAVAEQVETMRTAFSELESQVTNVAGEMQSLTEGGQELSDISTTSLESVQQMTERLKALSEVASSLQDSADELRRATAEA</sequence>
<keyword evidence="6" id="KW-0472">Membrane</keyword>
<keyword evidence="1" id="KW-0145">Chemotaxis</keyword>
<dbReference type="PRINTS" id="PR00260">
    <property type="entry name" value="CHEMTRNSDUCR"/>
</dbReference>
<dbReference type="InterPro" id="IPR051310">
    <property type="entry name" value="MCP_chemotaxis"/>
</dbReference>
<evidence type="ECO:0000259" key="7">
    <source>
        <dbReference type="PROSITE" id="PS50111"/>
    </source>
</evidence>
<dbReference type="GO" id="GO:0007165">
    <property type="term" value="P:signal transduction"/>
    <property type="evidence" value="ECO:0007669"/>
    <property type="project" value="UniProtKB-KW"/>
</dbReference>
<dbReference type="EMBL" id="BMXR01000006">
    <property type="protein sequence ID" value="GGX58750.1"/>
    <property type="molecule type" value="Genomic_DNA"/>
</dbReference>
<feature type="domain" description="Methyl-accepting transducer" evidence="7">
    <location>
        <begin position="212"/>
        <end position="445"/>
    </location>
</feature>
<dbReference type="GO" id="GO:0004888">
    <property type="term" value="F:transmembrane signaling receptor activity"/>
    <property type="evidence" value="ECO:0007669"/>
    <property type="project" value="InterPro"/>
</dbReference>
<dbReference type="Proteomes" id="UP000626148">
    <property type="component" value="Unassembled WGS sequence"/>
</dbReference>
<evidence type="ECO:0000256" key="5">
    <source>
        <dbReference type="SAM" id="Coils"/>
    </source>
</evidence>
<protein>
    <recommendedName>
        <fullName evidence="7">Methyl-accepting transducer domain-containing protein</fullName>
    </recommendedName>
</protein>
<evidence type="ECO:0000256" key="2">
    <source>
        <dbReference type="ARBA" id="ARBA00023224"/>
    </source>
</evidence>
<evidence type="ECO:0000256" key="6">
    <source>
        <dbReference type="SAM" id="Phobius"/>
    </source>
</evidence>
<proteinExistence type="inferred from homology"/>
<dbReference type="Pfam" id="PF00015">
    <property type="entry name" value="MCPsignal"/>
    <property type="match status" value="1"/>
</dbReference>
<evidence type="ECO:0000313" key="8">
    <source>
        <dbReference type="EMBL" id="GGX58750.1"/>
    </source>
</evidence>
<organism evidence="8 9">
    <name type="scientific">Saccharospirillum salsuginis</name>
    <dbReference type="NCBI Taxonomy" id="418750"/>
    <lineage>
        <taxon>Bacteria</taxon>
        <taxon>Pseudomonadati</taxon>
        <taxon>Pseudomonadota</taxon>
        <taxon>Gammaproteobacteria</taxon>
        <taxon>Oceanospirillales</taxon>
        <taxon>Saccharospirillaceae</taxon>
        <taxon>Saccharospirillum</taxon>
    </lineage>
</organism>
<evidence type="ECO:0000313" key="9">
    <source>
        <dbReference type="Proteomes" id="UP000626148"/>
    </source>
</evidence>
<feature type="transmembrane region" description="Helical" evidence="6">
    <location>
        <begin position="98"/>
        <end position="113"/>
    </location>
</feature>
<evidence type="ECO:0000256" key="3">
    <source>
        <dbReference type="ARBA" id="ARBA00029447"/>
    </source>
</evidence>
<feature type="transmembrane region" description="Helical" evidence="6">
    <location>
        <begin position="119"/>
        <end position="135"/>
    </location>
</feature>
<dbReference type="InterPro" id="IPR004089">
    <property type="entry name" value="MCPsignal_dom"/>
</dbReference>
<keyword evidence="2 4" id="KW-0807">Transducer</keyword>
<comment type="similarity">
    <text evidence="3">Belongs to the methyl-accepting chemotaxis (MCP) protein family.</text>
</comment>
<dbReference type="SUPFAM" id="SSF58104">
    <property type="entry name" value="Methyl-accepting chemotaxis protein (MCP) signaling domain"/>
    <property type="match status" value="1"/>
</dbReference>
<dbReference type="Gene3D" id="1.10.287.950">
    <property type="entry name" value="Methyl-accepting chemotaxis protein"/>
    <property type="match status" value="1"/>
</dbReference>
<dbReference type="PANTHER" id="PTHR43531">
    <property type="entry name" value="PROTEIN ICFG"/>
    <property type="match status" value="1"/>
</dbReference>
<reference evidence="8" key="2">
    <citation type="submission" date="2020-09" db="EMBL/GenBank/DDBJ databases">
        <authorList>
            <person name="Sun Q."/>
            <person name="Kim S."/>
        </authorList>
    </citation>
    <scope>NUCLEOTIDE SEQUENCE</scope>
    <source>
        <strain evidence="8">KCTC 22169</strain>
    </source>
</reference>
<dbReference type="GO" id="GO:0016020">
    <property type="term" value="C:membrane"/>
    <property type="evidence" value="ECO:0007669"/>
    <property type="project" value="InterPro"/>
</dbReference>
<keyword evidence="6" id="KW-1133">Transmembrane helix</keyword>
<dbReference type="RefSeq" id="WP_189609753.1">
    <property type="nucleotide sequence ID" value="NZ_BMXR01000006.1"/>
</dbReference>
<reference evidence="8" key="1">
    <citation type="journal article" date="2014" name="Int. J. Syst. Evol. Microbiol.">
        <title>Complete genome sequence of Corynebacterium casei LMG S-19264T (=DSM 44701T), isolated from a smear-ripened cheese.</title>
        <authorList>
            <consortium name="US DOE Joint Genome Institute (JGI-PGF)"/>
            <person name="Walter F."/>
            <person name="Albersmeier A."/>
            <person name="Kalinowski J."/>
            <person name="Ruckert C."/>
        </authorList>
    </citation>
    <scope>NUCLEOTIDE SEQUENCE</scope>
    <source>
        <strain evidence="8">KCTC 22169</strain>
    </source>
</reference>
<feature type="transmembrane region" description="Helical" evidence="6">
    <location>
        <begin position="18"/>
        <end position="35"/>
    </location>
</feature>
<evidence type="ECO:0000256" key="4">
    <source>
        <dbReference type="PROSITE-ProRule" id="PRU00284"/>
    </source>
</evidence>
<dbReference type="PANTHER" id="PTHR43531:SF11">
    <property type="entry name" value="METHYL-ACCEPTING CHEMOTAXIS PROTEIN 3"/>
    <property type="match status" value="1"/>
</dbReference>
<keyword evidence="9" id="KW-1185">Reference proteome</keyword>
<feature type="transmembrane region" description="Helical" evidence="6">
    <location>
        <begin position="47"/>
        <end position="63"/>
    </location>
</feature>
<dbReference type="PROSITE" id="PS50111">
    <property type="entry name" value="CHEMOTAXIS_TRANSDUC_2"/>
    <property type="match status" value="1"/>
</dbReference>
<comment type="caution">
    <text evidence="8">The sequence shown here is derived from an EMBL/GenBank/DDBJ whole genome shotgun (WGS) entry which is preliminary data.</text>
</comment>
<name>A0A918KE84_9GAMM</name>
<keyword evidence="6" id="KW-0812">Transmembrane</keyword>
<dbReference type="InterPro" id="IPR004090">
    <property type="entry name" value="Chemotax_Me-accpt_rcpt"/>
</dbReference>
<accession>A0A918KE84</accession>